<dbReference type="PANTHER" id="PTHR47331">
    <property type="entry name" value="PHD-TYPE DOMAIN-CONTAINING PROTEIN"/>
    <property type="match status" value="1"/>
</dbReference>
<name>A0ABQ9GJ38_9NEOP</name>
<accession>A0ABQ9GJ38</accession>
<protein>
    <submittedName>
        <fullName evidence="2">Uncharacterized protein</fullName>
    </submittedName>
</protein>
<sequence length="717" mass="83258">MSTTLVRKRAAMRAGFSKSYKKLLDLLNKENPDVISIETHFRVLEARRSELTIVDQETYDNLLLGSVDKYNLKCYELRACIDSINLKTSVSGYTVTDVDCTMADELRNHKIQLAKDSDSPFELLMGADIAGKLWTGRRNVLSSDLIVTETVSDGQQWAGGMCRRLRKKENKRSLPTNHELALGRVNHTTKKLNMNKGLFRYYSLILDNWLSEGIIEEANDVNVGQYLPHRPVVKELSLTTRVLPVFDGSTKMDGYHSLNECLEEGSNLIELIPTILCNFREKNSTTVIAWTQRQEELSVLVRNRTKKVRELTRPSDRRHIPGQFKPADLPSRGCSVKQLVESYWWEGSKWLEKQEQEIPCSLYSYVEEEIQQETIVRSIILINTKVDNNLMYKYFSKYEHIVRMVGWILRFVNNCRPEKLKKTSQISLEEVERADQTAVRLLNTMLFERKGDISAFRTPVVLPSKHPVVEQLVYDLHCKYNHVGAYRFLSLICEMFWIIKGRQAVRRIIQKRAICNKFNVRIFDTYSPPLHDLRVNKASIFEVVGIDLTGPLILQDDRRSFHRFVARRGRPKVIYCDNGNNYRGMENMFDTLDWEQIAKYSTTGRIDWKFKLPSAACRICDELQWRKMNFIQNCDCEAQINSRPITYLSDDNAYPVPLTPSMFLKYIQDIGVPDCDANEACSMIRRDQDTWDNESREFEQKRTKGGRVANLPKRMDL</sequence>
<dbReference type="Proteomes" id="UP001159363">
    <property type="component" value="Chromosome 11"/>
</dbReference>
<evidence type="ECO:0000313" key="3">
    <source>
        <dbReference type="Proteomes" id="UP001159363"/>
    </source>
</evidence>
<evidence type="ECO:0000313" key="2">
    <source>
        <dbReference type="EMBL" id="KAJ8872019.1"/>
    </source>
</evidence>
<proteinExistence type="predicted"/>
<comment type="caution">
    <text evidence="2">The sequence shown here is derived from an EMBL/GenBank/DDBJ whole genome shotgun (WGS) entry which is preliminary data.</text>
</comment>
<keyword evidence="3" id="KW-1185">Reference proteome</keyword>
<organism evidence="2 3">
    <name type="scientific">Dryococelus australis</name>
    <dbReference type="NCBI Taxonomy" id="614101"/>
    <lineage>
        <taxon>Eukaryota</taxon>
        <taxon>Metazoa</taxon>
        <taxon>Ecdysozoa</taxon>
        <taxon>Arthropoda</taxon>
        <taxon>Hexapoda</taxon>
        <taxon>Insecta</taxon>
        <taxon>Pterygota</taxon>
        <taxon>Neoptera</taxon>
        <taxon>Polyneoptera</taxon>
        <taxon>Phasmatodea</taxon>
        <taxon>Verophasmatodea</taxon>
        <taxon>Anareolatae</taxon>
        <taxon>Phasmatidae</taxon>
        <taxon>Eurycanthinae</taxon>
        <taxon>Dryococelus</taxon>
    </lineage>
</organism>
<feature type="compositionally biased region" description="Basic and acidic residues" evidence="1">
    <location>
        <begin position="692"/>
        <end position="702"/>
    </location>
</feature>
<dbReference type="EMBL" id="JARBHB010000012">
    <property type="protein sequence ID" value="KAJ8872019.1"/>
    <property type="molecule type" value="Genomic_DNA"/>
</dbReference>
<evidence type="ECO:0000256" key="1">
    <source>
        <dbReference type="SAM" id="MobiDB-lite"/>
    </source>
</evidence>
<gene>
    <name evidence="2" type="ORF">PR048_028359</name>
</gene>
<reference evidence="2 3" key="1">
    <citation type="submission" date="2023-02" db="EMBL/GenBank/DDBJ databases">
        <title>LHISI_Scaffold_Assembly.</title>
        <authorList>
            <person name="Stuart O.P."/>
            <person name="Cleave R."/>
            <person name="Magrath M.J.L."/>
            <person name="Mikheyev A.S."/>
        </authorList>
    </citation>
    <scope>NUCLEOTIDE SEQUENCE [LARGE SCALE GENOMIC DNA]</scope>
    <source>
        <strain evidence="2">Daus_M_001</strain>
        <tissue evidence="2">Leg muscle</tissue>
    </source>
</reference>
<feature type="region of interest" description="Disordered" evidence="1">
    <location>
        <begin position="692"/>
        <end position="717"/>
    </location>
</feature>